<accession>A0ACC2JZW7</accession>
<dbReference type="EMBL" id="JAPUUL010000047">
    <property type="protein sequence ID" value="KAJ8133085.1"/>
    <property type="molecule type" value="Genomic_DNA"/>
</dbReference>
<proteinExistence type="predicted"/>
<name>A0ACC2JZW7_9PEZI</name>
<comment type="caution">
    <text evidence="1">The sequence shown here is derived from an EMBL/GenBank/DDBJ whole genome shotgun (WGS) entry which is preliminary data.</text>
</comment>
<evidence type="ECO:0000313" key="2">
    <source>
        <dbReference type="Proteomes" id="UP001153332"/>
    </source>
</evidence>
<keyword evidence="2" id="KW-1185">Reference proteome</keyword>
<organism evidence="1 2">
    <name type="scientific">Lasiodiplodia mahajangana</name>
    <dbReference type="NCBI Taxonomy" id="1108764"/>
    <lineage>
        <taxon>Eukaryota</taxon>
        <taxon>Fungi</taxon>
        <taxon>Dikarya</taxon>
        <taxon>Ascomycota</taxon>
        <taxon>Pezizomycotina</taxon>
        <taxon>Dothideomycetes</taxon>
        <taxon>Dothideomycetes incertae sedis</taxon>
        <taxon>Botryosphaeriales</taxon>
        <taxon>Botryosphaeriaceae</taxon>
        <taxon>Lasiodiplodia</taxon>
    </lineage>
</organism>
<sequence>MKNNLDIRQQKIKAADAAFEVAQALLRKLKTSWEDGSTEMAKGQFQVETERLEEEISNLLVAKATMHAHFQV</sequence>
<evidence type="ECO:0000313" key="1">
    <source>
        <dbReference type="EMBL" id="KAJ8133085.1"/>
    </source>
</evidence>
<protein>
    <submittedName>
        <fullName evidence="1">Uncharacterized protein</fullName>
    </submittedName>
</protein>
<dbReference type="Proteomes" id="UP001153332">
    <property type="component" value="Unassembled WGS sequence"/>
</dbReference>
<reference evidence="1" key="1">
    <citation type="submission" date="2022-12" db="EMBL/GenBank/DDBJ databases">
        <title>Genome Sequence of Lasiodiplodia mahajangana.</title>
        <authorList>
            <person name="Buettner E."/>
        </authorList>
    </citation>
    <scope>NUCLEOTIDE SEQUENCE</scope>
    <source>
        <strain evidence="1">VT137</strain>
    </source>
</reference>
<gene>
    <name evidence="1" type="ORF">O1611_g543</name>
</gene>